<dbReference type="InterPro" id="IPR029056">
    <property type="entry name" value="Ribokinase-like"/>
</dbReference>
<dbReference type="EC" id="2.7.1.-" evidence="9"/>
<evidence type="ECO:0000256" key="7">
    <source>
        <dbReference type="SAM" id="MobiDB-lite"/>
    </source>
</evidence>
<dbReference type="InterPro" id="IPR011611">
    <property type="entry name" value="PfkB_dom"/>
</dbReference>
<keyword evidence="3" id="KW-0547">Nucleotide-binding</keyword>
<dbReference type="RefSeq" id="WP_378530953.1">
    <property type="nucleotide sequence ID" value="NZ_JBHSBH010000004.1"/>
</dbReference>
<evidence type="ECO:0000313" key="9">
    <source>
        <dbReference type="EMBL" id="MFC3995657.1"/>
    </source>
</evidence>
<gene>
    <name evidence="9" type="ORF">ACFOVU_07015</name>
</gene>
<evidence type="ECO:0000256" key="5">
    <source>
        <dbReference type="ARBA" id="ARBA00022840"/>
    </source>
</evidence>
<protein>
    <submittedName>
        <fullName evidence="9">Carbohydrate kinase</fullName>
        <ecNumber evidence="9">2.7.1.-</ecNumber>
    </submittedName>
</protein>
<dbReference type="Gene3D" id="3.40.1190.20">
    <property type="match status" value="1"/>
</dbReference>
<reference evidence="10" key="1">
    <citation type="journal article" date="2019" name="Int. J. Syst. Evol. Microbiol.">
        <title>The Global Catalogue of Microorganisms (GCM) 10K type strain sequencing project: providing services to taxonomists for standard genome sequencing and annotation.</title>
        <authorList>
            <consortium name="The Broad Institute Genomics Platform"/>
            <consortium name="The Broad Institute Genome Sequencing Center for Infectious Disease"/>
            <person name="Wu L."/>
            <person name="Ma J."/>
        </authorList>
    </citation>
    <scope>NUCLEOTIDE SEQUENCE [LARGE SCALE GENOMIC DNA]</scope>
    <source>
        <strain evidence="10">TBRC 1826</strain>
    </source>
</reference>
<dbReference type="SUPFAM" id="SSF53613">
    <property type="entry name" value="Ribokinase-like"/>
    <property type="match status" value="1"/>
</dbReference>
<feature type="domain" description="Carbohydrate kinase PfkB" evidence="8">
    <location>
        <begin position="50"/>
        <end position="334"/>
    </location>
</feature>
<dbReference type="InterPro" id="IPR002173">
    <property type="entry name" value="Carboh/pur_kinase_PfkB_CS"/>
</dbReference>
<evidence type="ECO:0000256" key="2">
    <source>
        <dbReference type="ARBA" id="ARBA00022679"/>
    </source>
</evidence>
<keyword evidence="5" id="KW-0067">ATP-binding</keyword>
<evidence type="ECO:0000256" key="6">
    <source>
        <dbReference type="RuleBase" id="RU003704"/>
    </source>
</evidence>
<dbReference type="PRINTS" id="PR00990">
    <property type="entry name" value="RIBOKINASE"/>
</dbReference>
<dbReference type="PANTHER" id="PTHR43085">
    <property type="entry name" value="HEXOKINASE FAMILY MEMBER"/>
    <property type="match status" value="1"/>
</dbReference>
<dbReference type="PANTHER" id="PTHR43085:SF1">
    <property type="entry name" value="PSEUDOURIDINE KINASE-RELATED"/>
    <property type="match status" value="1"/>
</dbReference>
<evidence type="ECO:0000256" key="1">
    <source>
        <dbReference type="ARBA" id="ARBA00010688"/>
    </source>
</evidence>
<comment type="caution">
    <text evidence="9">The sequence shown here is derived from an EMBL/GenBank/DDBJ whole genome shotgun (WGS) entry which is preliminary data.</text>
</comment>
<feature type="region of interest" description="Disordered" evidence="7">
    <location>
        <begin position="1"/>
        <end position="24"/>
    </location>
</feature>
<evidence type="ECO:0000259" key="8">
    <source>
        <dbReference type="Pfam" id="PF00294"/>
    </source>
</evidence>
<dbReference type="InterPro" id="IPR050306">
    <property type="entry name" value="PfkB_Carbo_kinase"/>
</dbReference>
<keyword evidence="2 6" id="KW-0808">Transferase</keyword>
<comment type="similarity">
    <text evidence="1 6">Belongs to the carbohydrate kinase PfkB family.</text>
</comment>
<organism evidence="9 10">
    <name type="scientific">Nocardiopsis sediminis</name>
    <dbReference type="NCBI Taxonomy" id="1778267"/>
    <lineage>
        <taxon>Bacteria</taxon>
        <taxon>Bacillati</taxon>
        <taxon>Actinomycetota</taxon>
        <taxon>Actinomycetes</taxon>
        <taxon>Streptosporangiales</taxon>
        <taxon>Nocardiopsidaceae</taxon>
        <taxon>Nocardiopsis</taxon>
    </lineage>
</organism>
<dbReference type="PROSITE" id="PS00584">
    <property type="entry name" value="PFKB_KINASES_2"/>
    <property type="match status" value="1"/>
</dbReference>
<evidence type="ECO:0000256" key="4">
    <source>
        <dbReference type="ARBA" id="ARBA00022777"/>
    </source>
</evidence>
<name>A0ABV8FIJ8_9ACTN</name>
<dbReference type="Pfam" id="PF00294">
    <property type="entry name" value="PfkB"/>
    <property type="match status" value="1"/>
</dbReference>
<feature type="compositionally biased region" description="Polar residues" evidence="7">
    <location>
        <begin position="1"/>
        <end position="10"/>
    </location>
</feature>
<evidence type="ECO:0000313" key="10">
    <source>
        <dbReference type="Proteomes" id="UP001595847"/>
    </source>
</evidence>
<sequence>MSAPDTASPQPTVPGENAAAQPTVPGANAAPRLAVLGENVVDFLPLGDDAFRAVAGGGPANIAVAAVRLGVPTALMARTGGGPMGELVLRRLRAEGVDERHLVRTAESTALAIAAVGADGGASYDFRLGDAADWNWTEADLPERLDPAITALHTGSIAALRSPGADTVEALLRRERERGGVTIGFDPNMRPAVVDPLPQSRARAERLAGLAHLVKVSDEDLDHLYPGVGAEEAARSLLERGPGLVVVTKGGAGAVALTRDERVAVAAPKVEVADTVGAGDTFMGALLWRLDTADLLRGADLGALGADTLADLLSYAAAAAACVVTRPGADPPTPEEVESRRLRD</sequence>
<dbReference type="Proteomes" id="UP001595847">
    <property type="component" value="Unassembled WGS sequence"/>
</dbReference>
<dbReference type="EMBL" id="JBHSBH010000004">
    <property type="protein sequence ID" value="MFC3995657.1"/>
    <property type="molecule type" value="Genomic_DNA"/>
</dbReference>
<dbReference type="CDD" id="cd01167">
    <property type="entry name" value="bac_FRK"/>
    <property type="match status" value="1"/>
</dbReference>
<keyword evidence="4 6" id="KW-0418">Kinase</keyword>
<proteinExistence type="inferred from homology"/>
<accession>A0ABV8FIJ8</accession>
<dbReference type="InterPro" id="IPR002139">
    <property type="entry name" value="Ribo/fructo_kinase"/>
</dbReference>
<evidence type="ECO:0000256" key="3">
    <source>
        <dbReference type="ARBA" id="ARBA00022741"/>
    </source>
</evidence>
<keyword evidence="10" id="KW-1185">Reference proteome</keyword>
<dbReference type="GO" id="GO:0016301">
    <property type="term" value="F:kinase activity"/>
    <property type="evidence" value="ECO:0007669"/>
    <property type="project" value="UniProtKB-KW"/>
</dbReference>